<feature type="region of interest" description="Disordered" evidence="1">
    <location>
        <begin position="366"/>
        <end position="405"/>
    </location>
</feature>
<evidence type="ECO:0000313" key="2">
    <source>
        <dbReference type="EMBL" id="KAF2236251.1"/>
    </source>
</evidence>
<dbReference type="SUPFAM" id="SSF81383">
    <property type="entry name" value="F-box domain"/>
    <property type="match status" value="1"/>
</dbReference>
<keyword evidence="3" id="KW-1185">Reference proteome</keyword>
<reference evidence="2" key="1">
    <citation type="journal article" date="2020" name="Stud. Mycol.">
        <title>101 Dothideomycetes genomes: a test case for predicting lifestyles and emergence of pathogens.</title>
        <authorList>
            <person name="Haridas S."/>
            <person name="Albert R."/>
            <person name="Binder M."/>
            <person name="Bloem J."/>
            <person name="Labutti K."/>
            <person name="Salamov A."/>
            <person name="Andreopoulos B."/>
            <person name="Baker S."/>
            <person name="Barry K."/>
            <person name="Bills G."/>
            <person name="Bluhm B."/>
            <person name="Cannon C."/>
            <person name="Castanera R."/>
            <person name="Culley D."/>
            <person name="Daum C."/>
            <person name="Ezra D."/>
            <person name="Gonzalez J."/>
            <person name="Henrissat B."/>
            <person name="Kuo A."/>
            <person name="Liang C."/>
            <person name="Lipzen A."/>
            <person name="Lutzoni F."/>
            <person name="Magnuson J."/>
            <person name="Mondo S."/>
            <person name="Nolan M."/>
            <person name="Ohm R."/>
            <person name="Pangilinan J."/>
            <person name="Park H.-J."/>
            <person name="Ramirez L."/>
            <person name="Alfaro M."/>
            <person name="Sun H."/>
            <person name="Tritt A."/>
            <person name="Yoshinaga Y."/>
            <person name="Zwiers L.-H."/>
            <person name="Turgeon B."/>
            <person name="Goodwin S."/>
            <person name="Spatafora J."/>
            <person name="Crous P."/>
            <person name="Grigoriev I."/>
        </authorList>
    </citation>
    <scope>NUCLEOTIDE SEQUENCE</scope>
    <source>
        <strain evidence="2">Tuck. ex Michener</strain>
    </source>
</reference>
<proteinExistence type="predicted"/>
<dbReference type="InterPro" id="IPR036047">
    <property type="entry name" value="F-box-like_dom_sf"/>
</dbReference>
<dbReference type="InterPro" id="IPR032675">
    <property type="entry name" value="LRR_dom_sf"/>
</dbReference>
<dbReference type="Proteomes" id="UP000800092">
    <property type="component" value="Unassembled WGS sequence"/>
</dbReference>
<evidence type="ECO:0000313" key="3">
    <source>
        <dbReference type="Proteomes" id="UP000800092"/>
    </source>
</evidence>
<dbReference type="OrthoDB" id="5311681at2759"/>
<dbReference type="AlphaFoldDB" id="A0A6A6HEB8"/>
<feature type="compositionally biased region" description="Polar residues" evidence="1">
    <location>
        <begin position="18"/>
        <end position="29"/>
    </location>
</feature>
<protein>
    <recommendedName>
        <fullName evidence="4">F-box domain-containing protein</fullName>
    </recommendedName>
</protein>
<name>A0A6A6HEB8_VIRVR</name>
<feature type="compositionally biased region" description="Polar residues" evidence="1">
    <location>
        <begin position="368"/>
        <end position="390"/>
    </location>
</feature>
<organism evidence="2 3">
    <name type="scientific">Viridothelium virens</name>
    <name type="common">Speckled blister lichen</name>
    <name type="synonym">Trypethelium virens</name>
    <dbReference type="NCBI Taxonomy" id="1048519"/>
    <lineage>
        <taxon>Eukaryota</taxon>
        <taxon>Fungi</taxon>
        <taxon>Dikarya</taxon>
        <taxon>Ascomycota</taxon>
        <taxon>Pezizomycotina</taxon>
        <taxon>Dothideomycetes</taxon>
        <taxon>Dothideomycetes incertae sedis</taxon>
        <taxon>Trypetheliales</taxon>
        <taxon>Trypetheliaceae</taxon>
        <taxon>Viridothelium</taxon>
    </lineage>
</organism>
<dbReference type="EMBL" id="ML991786">
    <property type="protein sequence ID" value="KAF2236251.1"/>
    <property type="molecule type" value="Genomic_DNA"/>
</dbReference>
<sequence length="585" mass="65157">MRSASQAPPLATAPMHTLPTSPIVQSPINGESRASQLPLNLIALIITYIDDVADLARVTRTSRVLHYMTIPRLYENVTLRSYDSIRYVDGRPEGFGSGSPFAMALNGLVTRSVTDYIKHFRLWGDWKEADVQNLAKGRIPDSSLLLNVAVRAAIDKMPMLESFSWELSTKPLKTVYQGLAARSTLRALKIRFPSTRMPRPTAIIPPMPNLRSFTALDIDPLCYPDDMSVFLSQSKKLESLVLHFHPRIREKAEPSISLDAIFGLCAGTKQPLRLRHFALHNLYAAMNRHLHQAIVTDTLESETMLNCGGTSNENPMTVFLDETWRLCEPDTPPLNLKQFRCDFIDKSFPRFLAEMPSLERIYLVSARRQPSNSDPSTSTSAPSQPGSTHASPLLTPDQTPPEASPATASLAALYLNSITARHGANLTHLLLSHHWTLGADEIGQLVRGCPNLTQLGVSMYDDNISLMRLLLPFLTKLVACRVLMDPASPALVQQLEAMEVQHHEVGMGLDLVGAQFDKFRWVGVGRLCFEVGRVISEMVVGEDGAEFERKRRVVKGVPYDVVKDIAIWKMDSHEIDEYPLTMLGK</sequence>
<feature type="region of interest" description="Disordered" evidence="1">
    <location>
        <begin position="1"/>
        <end position="29"/>
    </location>
</feature>
<dbReference type="SUPFAM" id="SSF52047">
    <property type="entry name" value="RNI-like"/>
    <property type="match status" value="1"/>
</dbReference>
<dbReference type="Gene3D" id="3.80.10.10">
    <property type="entry name" value="Ribonuclease Inhibitor"/>
    <property type="match status" value="1"/>
</dbReference>
<accession>A0A6A6HEB8</accession>
<gene>
    <name evidence="2" type="ORF">EV356DRAFT_575167</name>
</gene>
<evidence type="ECO:0000256" key="1">
    <source>
        <dbReference type="SAM" id="MobiDB-lite"/>
    </source>
</evidence>
<evidence type="ECO:0008006" key="4">
    <source>
        <dbReference type="Google" id="ProtNLM"/>
    </source>
</evidence>